<dbReference type="RefSeq" id="WP_309204453.1">
    <property type="nucleotide sequence ID" value="NZ_CP133548.1"/>
</dbReference>
<organism evidence="2 3">
    <name type="scientific">Pleionea litopenaei</name>
    <dbReference type="NCBI Taxonomy" id="3070815"/>
    <lineage>
        <taxon>Bacteria</taxon>
        <taxon>Pseudomonadati</taxon>
        <taxon>Pseudomonadota</taxon>
        <taxon>Gammaproteobacteria</taxon>
        <taxon>Oceanospirillales</taxon>
        <taxon>Pleioneaceae</taxon>
        <taxon>Pleionea</taxon>
    </lineage>
</organism>
<evidence type="ECO:0000313" key="3">
    <source>
        <dbReference type="Proteomes" id="UP001239782"/>
    </source>
</evidence>
<dbReference type="Pfam" id="PF04321">
    <property type="entry name" value="RmlD_sub_bind"/>
    <property type="match status" value="1"/>
</dbReference>
<keyword evidence="3" id="KW-1185">Reference proteome</keyword>
<proteinExistence type="predicted"/>
<dbReference type="PANTHER" id="PTHR48079">
    <property type="entry name" value="PROTEIN YEEZ"/>
    <property type="match status" value="1"/>
</dbReference>
<dbReference type="GO" id="GO:0004029">
    <property type="term" value="F:aldehyde dehydrogenase (NAD+) activity"/>
    <property type="evidence" value="ECO:0007669"/>
    <property type="project" value="TreeGrafter"/>
</dbReference>
<protein>
    <submittedName>
        <fullName evidence="2">Sugar nucleotide-binding protein</fullName>
    </submittedName>
</protein>
<dbReference type="InterPro" id="IPR029903">
    <property type="entry name" value="RmlD-like-bd"/>
</dbReference>
<evidence type="ECO:0000259" key="1">
    <source>
        <dbReference type="Pfam" id="PF04321"/>
    </source>
</evidence>
<feature type="domain" description="RmlD-like substrate binding" evidence="1">
    <location>
        <begin position="5"/>
        <end position="174"/>
    </location>
</feature>
<sequence>MAKVLLAGFGKLARALAPVLIEQGHHVIGLARSNITVSGVASIQWDLAEPPQSFLDSERATELSHLDYVVVTLSPDEISDDAYRRAYVDATSNLLAILQAQELSPKIIYVSSTRVYAHNDGEWVDESSPTLPTTSKGQSLLEAEQLIRQQSSDNIVVRFSGIYGSERNYFKKRVEAGIKIQKRPAQFSNRIHQEDCIGVLNFLIAQFEKGARLDPLLLASDDDPAPLLEVANHIAQNFNYPKPTIIINDGDLAPVGKRCRNDKLKSLGYRFRYPSFRDGYQA</sequence>
<dbReference type="GO" id="GO:0005737">
    <property type="term" value="C:cytoplasm"/>
    <property type="evidence" value="ECO:0007669"/>
    <property type="project" value="TreeGrafter"/>
</dbReference>
<dbReference type="Proteomes" id="UP001239782">
    <property type="component" value="Chromosome"/>
</dbReference>
<dbReference type="KEGG" id="plei:Q9312_09830"/>
<dbReference type="SUPFAM" id="SSF51735">
    <property type="entry name" value="NAD(P)-binding Rossmann-fold domains"/>
    <property type="match status" value="1"/>
</dbReference>
<name>A0AA51RXD5_9GAMM</name>
<evidence type="ECO:0000313" key="2">
    <source>
        <dbReference type="EMBL" id="WMS89188.1"/>
    </source>
</evidence>
<accession>A0AA51RXD5</accession>
<dbReference type="InterPro" id="IPR036291">
    <property type="entry name" value="NAD(P)-bd_dom_sf"/>
</dbReference>
<dbReference type="EMBL" id="CP133548">
    <property type="protein sequence ID" value="WMS89188.1"/>
    <property type="molecule type" value="Genomic_DNA"/>
</dbReference>
<reference evidence="2 3" key="1">
    <citation type="submission" date="2023-08" db="EMBL/GenBank/DDBJ databases">
        <title>Pleionea litopenaei sp. nov., isolated from stomach of juvenile Litopenaeus vannamei.</title>
        <authorList>
            <person name="Rho A.M."/>
            <person name="Hwang C.Y."/>
        </authorList>
    </citation>
    <scope>NUCLEOTIDE SEQUENCE [LARGE SCALE GENOMIC DNA]</scope>
    <source>
        <strain evidence="2 3">HL-JVS1</strain>
    </source>
</reference>
<dbReference type="Gene3D" id="3.40.50.720">
    <property type="entry name" value="NAD(P)-binding Rossmann-like Domain"/>
    <property type="match status" value="1"/>
</dbReference>
<dbReference type="AlphaFoldDB" id="A0AA51RXD5"/>
<dbReference type="InterPro" id="IPR051783">
    <property type="entry name" value="NAD(P)-dependent_oxidoreduct"/>
</dbReference>
<gene>
    <name evidence="2" type="ORF">Q9312_09830</name>
</gene>
<dbReference type="PANTHER" id="PTHR48079:SF6">
    <property type="entry name" value="NAD(P)-BINDING DOMAIN-CONTAINING PROTEIN-RELATED"/>
    <property type="match status" value="1"/>
</dbReference>